<reference evidence="2 3" key="1">
    <citation type="submission" date="2013-03" db="EMBL/GenBank/DDBJ databases">
        <title>The Genome Sequence of Exophiala aquamarina CBS 119918.</title>
        <authorList>
            <consortium name="The Broad Institute Genomics Platform"/>
            <person name="Cuomo C."/>
            <person name="de Hoog S."/>
            <person name="Gorbushina A."/>
            <person name="Walker B."/>
            <person name="Young S.K."/>
            <person name="Zeng Q."/>
            <person name="Gargeya S."/>
            <person name="Fitzgerald M."/>
            <person name="Haas B."/>
            <person name="Abouelleil A."/>
            <person name="Allen A.W."/>
            <person name="Alvarado L."/>
            <person name="Arachchi H.M."/>
            <person name="Berlin A.M."/>
            <person name="Chapman S.B."/>
            <person name="Gainer-Dewar J."/>
            <person name="Goldberg J."/>
            <person name="Griggs A."/>
            <person name="Gujja S."/>
            <person name="Hansen M."/>
            <person name="Howarth C."/>
            <person name="Imamovic A."/>
            <person name="Ireland A."/>
            <person name="Larimer J."/>
            <person name="McCowan C."/>
            <person name="Murphy C."/>
            <person name="Pearson M."/>
            <person name="Poon T.W."/>
            <person name="Priest M."/>
            <person name="Roberts A."/>
            <person name="Saif S."/>
            <person name="Shea T."/>
            <person name="Sisk P."/>
            <person name="Sykes S."/>
            <person name="Wortman J."/>
            <person name="Nusbaum C."/>
            <person name="Birren B."/>
        </authorList>
    </citation>
    <scope>NUCLEOTIDE SEQUENCE [LARGE SCALE GENOMIC DNA]</scope>
    <source>
        <strain evidence="2 3">CBS 119918</strain>
    </source>
</reference>
<sequence length="794" mass="88746">MTRKAALSHSGNRESNYAATKSQPDLISNGVTDDNAFGTPAARSTSLPISSTSTRYAANRTFPRYEAILSWKKLPARVLDHVLERLRAIHLGPNSASCTTCYMRDLASVQMTCKAWFSEAQRHLYTNIEIVGDDDSSMLQKWRLSRAARLVCLRSTLRSKHLLAALVKTVHVPDPHIPLYLSNDYPNPEYDGYLCTLASVIMSCPNLEALTGFIPFYNHTFDRLTHSLSTRTKLRQHVWVIAENDDVSARSQNQLPPGLLDEHQVYQFTHYHDRWANLETLMLCSPARLGVIEHELSIHVLNSLPSLRSLCISTFDADDFHDKTLLSVPPIQRLRLEECNGITEHGLARWAASPVAFHIKELTLLHQNIRHLSTLSKLLASSSHLTKFTILQNDIAPSFTHEEERVTLQPTLASSSLVFLHWDFLCRDGQEPDQHPYTGTTSGKPPPSGRLSANAHLALSVQHDGFPRLALLRAPRDITPYGVLQSVCLPAPENNFLLPEDRSSLESFHAKPYSNSLQIARIRAHRMARQAVMKQVSTQTSRMAQPSPNSLKYPWEIVEPVNSQGRTDVGAATANQWLADQADIPPNMRLRGSSPYVPPRHPLHLKSTASAPPQCTSLQNNKVSATSFKRPAFYLQPDVRGNHENGGLVGWAELLGIQQKAKMRNNSRQSSTDNIRMSPEFVHSESSSEHQMSTNLTIGRGFHCDGSWNSSSGIDSALEKQPRFVQVLNSSSKSTAGLKSTKNLKSKSKSSSRLSLPLDFWSSARVRYPERWKHVARPRGEKGEAITVQDFFGI</sequence>
<name>A0A072PM67_9EURO</name>
<gene>
    <name evidence="2" type="ORF">A1O9_01994</name>
</gene>
<dbReference type="RefSeq" id="XP_013263023.1">
    <property type="nucleotide sequence ID" value="XM_013407569.1"/>
</dbReference>
<evidence type="ECO:0000313" key="3">
    <source>
        <dbReference type="Proteomes" id="UP000027920"/>
    </source>
</evidence>
<evidence type="ECO:0000256" key="1">
    <source>
        <dbReference type="SAM" id="MobiDB-lite"/>
    </source>
</evidence>
<dbReference type="SUPFAM" id="SSF52047">
    <property type="entry name" value="RNI-like"/>
    <property type="match status" value="1"/>
</dbReference>
<keyword evidence="3" id="KW-1185">Reference proteome</keyword>
<evidence type="ECO:0008006" key="4">
    <source>
        <dbReference type="Google" id="ProtNLM"/>
    </source>
</evidence>
<evidence type="ECO:0000313" key="2">
    <source>
        <dbReference type="EMBL" id="KEF60433.1"/>
    </source>
</evidence>
<dbReference type="Proteomes" id="UP000027920">
    <property type="component" value="Unassembled WGS sequence"/>
</dbReference>
<protein>
    <recommendedName>
        <fullName evidence="4">F-box domain-containing protein</fullName>
    </recommendedName>
</protein>
<accession>A0A072PM67</accession>
<feature type="region of interest" description="Disordered" evidence="1">
    <location>
        <begin position="433"/>
        <end position="452"/>
    </location>
</feature>
<comment type="caution">
    <text evidence="2">The sequence shown here is derived from an EMBL/GenBank/DDBJ whole genome shotgun (WGS) entry which is preliminary data.</text>
</comment>
<feature type="compositionally biased region" description="Polar residues" evidence="1">
    <location>
        <begin position="9"/>
        <end position="32"/>
    </location>
</feature>
<feature type="region of interest" description="Disordered" evidence="1">
    <location>
        <begin position="1"/>
        <end position="34"/>
    </location>
</feature>
<dbReference type="STRING" id="1182545.A0A072PM67"/>
<dbReference type="AlphaFoldDB" id="A0A072PM67"/>
<dbReference type="VEuPathDB" id="FungiDB:A1O9_01994"/>
<proteinExistence type="predicted"/>
<dbReference type="GeneID" id="25276939"/>
<dbReference type="EMBL" id="AMGV01000002">
    <property type="protein sequence ID" value="KEF60433.1"/>
    <property type="molecule type" value="Genomic_DNA"/>
</dbReference>
<dbReference type="OrthoDB" id="3210378at2759"/>
<organism evidence="2 3">
    <name type="scientific">Exophiala aquamarina CBS 119918</name>
    <dbReference type="NCBI Taxonomy" id="1182545"/>
    <lineage>
        <taxon>Eukaryota</taxon>
        <taxon>Fungi</taxon>
        <taxon>Dikarya</taxon>
        <taxon>Ascomycota</taxon>
        <taxon>Pezizomycotina</taxon>
        <taxon>Eurotiomycetes</taxon>
        <taxon>Chaetothyriomycetidae</taxon>
        <taxon>Chaetothyriales</taxon>
        <taxon>Herpotrichiellaceae</taxon>
        <taxon>Exophiala</taxon>
    </lineage>
</organism>
<dbReference type="HOGENOM" id="CLU_008827_2_0_1"/>